<sequence length="729" mass="81671">MVFLDKCCIPQKDPIVKAYGISRLADNLHASDKLLILWSPDYLDRLWCVYELAVFLRTHDLDDVILVNMDHFKLCATLMILQFFSILALGLTEDYDPRSKLYVGYVLVIATSLLIGRGAFGCSQEWQKFCSRVKRFSVHKAKCSSSADYTNLKQLINDMYGSETKFETVVRGLWLGEGQKKHIPSWLFSGASLRVISATYVPLIVGNIVKFIVSAVRVDAIPAARVTPAERLKTTVYQQGRSTVFEETRRAVLVDTVANGGFNPGRCLAVLQDQGLLSQYRRRLAFEIDDHQFRAQRDASLEQRGYKAEKDALSAAHRRLSEIVLSNLRQHLSKVTRGQPFVRAREARTMNSTIDGRIEMGPIISMEDIYIALVSARGNPGEDAAFSDMSISLKTPPLSELRERYISLNGKDNIDAADIDATDRLSYAWEAHQTRTLQRESEAGALIASGADPAKIRRYLRGGAPSQSRLELWALALDSAVQPGELEDLHDGVIAQEWITDDIIRDDVAERTADGNYFPFEDLIESLSLTLSRDLWVGTNARAAPHQSMSPDDEETSEAVPPSSHVPFEGWACLACPFAYLAESINPTLYGVYRAFYCRYWVRLVSIEADIDSLPYLAGLCENLVYDVAPELVAHLQSIESSPSVLKIAFPWIICGFVGYIRPMQLLLLYDRMIAYDRLELIAILAAGIIISRREALMGAETMDEVRDVFSNLDCIPVIPLLQNIIFSN</sequence>
<evidence type="ECO:0000313" key="3">
    <source>
        <dbReference type="Proteomes" id="UP000572268"/>
    </source>
</evidence>
<dbReference type="AlphaFoldDB" id="A0A7J6L481"/>
<organism evidence="2 3">
    <name type="scientific">Perkinsus olseni</name>
    <name type="common">Perkinsus atlanticus</name>
    <dbReference type="NCBI Taxonomy" id="32597"/>
    <lineage>
        <taxon>Eukaryota</taxon>
        <taxon>Sar</taxon>
        <taxon>Alveolata</taxon>
        <taxon>Perkinsozoa</taxon>
        <taxon>Perkinsea</taxon>
        <taxon>Perkinsida</taxon>
        <taxon>Perkinsidae</taxon>
        <taxon>Perkinsus</taxon>
    </lineage>
</organism>
<dbReference type="InterPro" id="IPR042507">
    <property type="entry name" value="TBC1D19"/>
</dbReference>
<dbReference type="InterPro" id="IPR035897">
    <property type="entry name" value="Toll_tir_struct_dom_sf"/>
</dbReference>
<evidence type="ECO:0000313" key="2">
    <source>
        <dbReference type="EMBL" id="KAF4653809.1"/>
    </source>
</evidence>
<protein>
    <recommendedName>
        <fullName evidence="4">Rab-GAP TBC domain-containing protein</fullName>
    </recommendedName>
</protein>
<dbReference type="SUPFAM" id="SSF47923">
    <property type="entry name" value="Ypt/Rab-GAP domain of gyp1p"/>
    <property type="match status" value="1"/>
</dbReference>
<dbReference type="SUPFAM" id="SSF52200">
    <property type="entry name" value="Toll/Interleukin receptor TIR domain"/>
    <property type="match status" value="1"/>
</dbReference>
<accession>A0A7J6L481</accession>
<comment type="caution">
    <text evidence="2">The sequence shown here is derived from an EMBL/GenBank/DDBJ whole genome shotgun (WGS) entry which is preliminary data.</text>
</comment>
<evidence type="ECO:0000256" key="1">
    <source>
        <dbReference type="SAM" id="MobiDB-lite"/>
    </source>
</evidence>
<evidence type="ECO:0008006" key="4">
    <source>
        <dbReference type="Google" id="ProtNLM"/>
    </source>
</evidence>
<dbReference type="PANTHER" id="PTHR16110">
    <property type="entry name" value="TBC1 DOMAIN FAMILY MEMBER 19"/>
    <property type="match status" value="1"/>
</dbReference>
<name>A0A7J6L481_PEROL</name>
<reference evidence="2 3" key="1">
    <citation type="submission" date="2020-04" db="EMBL/GenBank/DDBJ databases">
        <title>Perkinsus olseni comparative genomics.</title>
        <authorList>
            <person name="Bogema D.R."/>
        </authorList>
    </citation>
    <scope>NUCLEOTIDE SEQUENCE [LARGE SCALE GENOMIC DNA]</scope>
    <source>
        <strain evidence="2">ATCC PRA-31</strain>
    </source>
</reference>
<dbReference type="PANTHER" id="PTHR16110:SF1">
    <property type="entry name" value="TBC1 DOMAIN FAMILY MEMBER 19"/>
    <property type="match status" value="1"/>
</dbReference>
<dbReference type="EMBL" id="JABANN010000775">
    <property type="protein sequence ID" value="KAF4653809.1"/>
    <property type="molecule type" value="Genomic_DNA"/>
</dbReference>
<dbReference type="Gene3D" id="1.10.472.80">
    <property type="entry name" value="Ypt/Rab-GAP domain of gyp1p, domain 3"/>
    <property type="match status" value="1"/>
</dbReference>
<dbReference type="Proteomes" id="UP000572268">
    <property type="component" value="Unassembled WGS sequence"/>
</dbReference>
<feature type="region of interest" description="Disordered" evidence="1">
    <location>
        <begin position="543"/>
        <end position="562"/>
    </location>
</feature>
<dbReference type="InterPro" id="IPR035969">
    <property type="entry name" value="Rab-GAP_TBC_sf"/>
</dbReference>
<gene>
    <name evidence="2" type="ORF">FOL46_009002</name>
</gene>
<proteinExistence type="predicted"/>
<dbReference type="Gene3D" id="3.40.50.10140">
    <property type="entry name" value="Toll/interleukin-1 receptor homology (TIR) domain"/>
    <property type="match status" value="1"/>
</dbReference>